<evidence type="ECO:0000256" key="4">
    <source>
        <dbReference type="ARBA" id="ARBA00022741"/>
    </source>
</evidence>
<accession>A0A3B0VRY0</accession>
<keyword evidence="5" id="KW-0067">ATP-binding</keyword>
<dbReference type="PROSITE" id="PS00571">
    <property type="entry name" value="AMIDASES"/>
    <property type="match status" value="1"/>
</dbReference>
<dbReference type="InterPro" id="IPR023631">
    <property type="entry name" value="Amidase_dom"/>
</dbReference>
<keyword evidence="4" id="KW-0547">Nucleotide-binding</keyword>
<feature type="domain" description="Amidase" evidence="8">
    <location>
        <begin position="24"/>
        <end position="421"/>
    </location>
</feature>
<evidence type="ECO:0000259" key="8">
    <source>
        <dbReference type="Pfam" id="PF01425"/>
    </source>
</evidence>
<dbReference type="Pfam" id="PF01425">
    <property type="entry name" value="Amidase"/>
    <property type="match status" value="1"/>
</dbReference>
<keyword evidence="3 9" id="KW-0436">Ligase</keyword>
<name>A0A3B0VRY0_9ZZZZ</name>
<comment type="similarity">
    <text evidence="1">Belongs to the amidase family. GatA subfamily.</text>
</comment>
<protein>
    <recommendedName>
        <fullName evidence="2">glutaminyl-tRNA synthase (glutamine-hydrolyzing)</fullName>
        <ecNumber evidence="2">6.3.5.7</ecNumber>
    </recommendedName>
</protein>
<dbReference type="GO" id="GO:0006412">
    <property type="term" value="P:translation"/>
    <property type="evidence" value="ECO:0007669"/>
    <property type="project" value="InterPro"/>
</dbReference>
<dbReference type="SUPFAM" id="SSF75304">
    <property type="entry name" value="Amidase signature (AS) enzymes"/>
    <property type="match status" value="1"/>
</dbReference>
<dbReference type="EMBL" id="UOEX01000293">
    <property type="protein sequence ID" value="VAW39669.1"/>
    <property type="molecule type" value="Genomic_DNA"/>
</dbReference>
<evidence type="ECO:0000256" key="3">
    <source>
        <dbReference type="ARBA" id="ARBA00022598"/>
    </source>
</evidence>
<dbReference type="NCBIfam" id="TIGR00132">
    <property type="entry name" value="gatA"/>
    <property type="match status" value="1"/>
</dbReference>
<evidence type="ECO:0000313" key="9">
    <source>
        <dbReference type="EMBL" id="VAW39669.1"/>
    </source>
</evidence>
<dbReference type="InterPro" id="IPR000120">
    <property type="entry name" value="Amidase"/>
</dbReference>
<keyword evidence="9" id="KW-0808">Transferase</keyword>
<gene>
    <name evidence="9" type="ORF">MNBD_DELTA03-1024</name>
</gene>
<dbReference type="GO" id="GO:0016740">
    <property type="term" value="F:transferase activity"/>
    <property type="evidence" value="ECO:0007669"/>
    <property type="project" value="UniProtKB-KW"/>
</dbReference>
<reference evidence="9" key="1">
    <citation type="submission" date="2018-06" db="EMBL/GenBank/DDBJ databases">
        <authorList>
            <person name="Zhirakovskaya E."/>
        </authorList>
    </citation>
    <scope>NUCLEOTIDE SEQUENCE</scope>
</reference>
<dbReference type="AlphaFoldDB" id="A0A3B0VRY0"/>
<dbReference type="InterPro" id="IPR004412">
    <property type="entry name" value="GatA"/>
</dbReference>
<evidence type="ECO:0000256" key="1">
    <source>
        <dbReference type="ARBA" id="ARBA00008069"/>
    </source>
</evidence>
<evidence type="ECO:0000256" key="6">
    <source>
        <dbReference type="ARBA" id="ARBA00022917"/>
    </source>
</evidence>
<evidence type="ECO:0000256" key="7">
    <source>
        <dbReference type="ARBA" id="ARBA00047407"/>
    </source>
</evidence>
<dbReference type="PANTHER" id="PTHR11895:SF151">
    <property type="entry name" value="GLUTAMYL-TRNA(GLN) AMIDOTRANSFERASE SUBUNIT A"/>
    <property type="match status" value="1"/>
</dbReference>
<comment type="catalytic activity">
    <reaction evidence="7">
        <text>L-glutamyl-tRNA(Gln) + L-glutamine + ATP + H2O = L-glutaminyl-tRNA(Gln) + L-glutamate + ADP + phosphate + H(+)</text>
        <dbReference type="Rhea" id="RHEA:17521"/>
        <dbReference type="Rhea" id="RHEA-COMP:9681"/>
        <dbReference type="Rhea" id="RHEA-COMP:9684"/>
        <dbReference type="ChEBI" id="CHEBI:15377"/>
        <dbReference type="ChEBI" id="CHEBI:15378"/>
        <dbReference type="ChEBI" id="CHEBI:29985"/>
        <dbReference type="ChEBI" id="CHEBI:30616"/>
        <dbReference type="ChEBI" id="CHEBI:43474"/>
        <dbReference type="ChEBI" id="CHEBI:58359"/>
        <dbReference type="ChEBI" id="CHEBI:78520"/>
        <dbReference type="ChEBI" id="CHEBI:78521"/>
        <dbReference type="ChEBI" id="CHEBI:456216"/>
        <dbReference type="EC" id="6.3.5.7"/>
    </reaction>
</comment>
<evidence type="ECO:0000256" key="5">
    <source>
        <dbReference type="ARBA" id="ARBA00022840"/>
    </source>
</evidence>
<dbReference type="EC" id="6.3.5.7" evidence="2"/>
<dbReference type="GO" id="GO:0050567">
    <property type="term" value="F:glutaminyl-tRNA synthase (glutamine-hydrolyzing) activity"/>
    <property type="evidence" value="ECO:0007669"/>
    <property type="project" value="UniProtKB-EC"/>
</dbReference>
<keyword evidence="6" id="KW-0648">Protein biosynthesis</keyword>
<dbReference type="GO" id="GO:0030956">
    <property type="term" value="C:glutamyl-tRNA(Gln) amidotransferase complex"/>
    <property type="evidence" value="ECO:0007669"/>
    <property type="project" value="InterPro"/>
</dbReference>
<dbReference type="PANTHER" id="PTHR11895">
    <property type="entry name" value="TRANSAMIDASE"/>
    <property type="match status" value="1"/>
</dbReference>
<dbReference type="Gene3D" id="3.90.1300.10">
    <property type="entry name" value="Amidase signature (AS) domain"/>
    <property type="match status" value="1"/>
</dbReference>
<sequence>MELFEQTIHQLRELLDRGEISAVELTKNILARMDAVEGRITAYITETRDEALAQAARADEMLAAGSGAALTGIPLAIKDVLCTRGVRTTCGSKILETFVPPYDAAVISRIKAEGAVLLGKVSMDEFAMGSSNETCPYCVPHNPWNTAHICGGSSGGSAAAVAAGEAVASLGSDTGGSVRQPASHCGVVGLKPTYGRVSRFGLLAFASSLDQVGPLTRDVRDSALMLNAIAGYDPRDSTSIRQAVPDYTLALRDGLQGVKIGIPSEYFASGLAPEVEEAVNKGIKLLTEAGAEAVEVSLPHTEYGVAAYYIIAPAEASSNLARYDGVKYGYRDMDAETLAEMYMNSRSQGFGPEVKRRILIGTYALSSGYYDAYYKKASQVRTLIMDDYRRAFAKCDLLVSPVTPAPAWELGARMDDPLSMY</sequence>
<dbReference type="HAMAP" id="MF_00120">
    <property type="entry name" value="GatA"/>
    <property type="match status" value="1"/>
</dbReference>
<feature type="non-terminal residue" evidence="9">
    <location>
        <position position="421"/>
    </location>
</feature>
<dbReference type="InterPro" id="IPR036928">
    <property type="entry name" value="AS_sf"/>
</dbReference>
<dbReference type="InterPro" id="IPR020556">
    <property type="entry name" value="Amidase_CS"/>
</dbReference>
<proteinExistence type="inferred from homology"/>
<organism evidence="9">
    <name type="scientific">hydrothermal vent metagenome</name>
    <dbReference type="NCBI Taxonomy" id="652676"/>
    <lineage>
        <taxon>unclassified sequences</taxon>
        <taxon>metagenomes</taxon>
        <taxon>ecological metagenomes</taxon>
    </lineage>
</organism>
<evidence type="ECO:0000256" key="2">
    <source>
        <dbReference type="ARBA" id="ARBA00012739"/>
    </source>
</evidence>
<dbReference type="GO" id="GO:0050566">
    <property type="term" value="F:asparaginyl-tRNA synthase (glutamine-hydrolyzing) activity"/>
    <property type="evidence" value="ECO:0007669"/>
    <property type="project" value="UniProtKB-EC"/>
</dbReference>